<dbReference type="EMBL" id="JABXJJ020000029">
    <property type="protein sequence ID" value="MDI5972160.1"/>
    <property type="molecule type" value="Genomic_DNA"/>
</dbReference>
<dbReference type="CDD" id="cd08010">
    <property type="entry name" value="MltG_like"/>
    <property type="match status" value="1"/>
</dbReference>
<keyword evidence="4 7" id="KW-0472">Membrane</keyword>
<evidence type="ECO:0000313" key="9">
    <source>
        <dbReference type="EMBL" id="MDI5972160.1"/>
    </source>
</evidence>
<dbReference type="InterPro" id="IPR003770">
    <property type="entry name" value="MLTG-like"/>
</dbReference>
<feature type="region of interest" description="Disordered" evidence="8">
    <location>
        <begin position="1"/>
        <end position="308"/>
    </location>
</feature>
<evidence type="ECO:0000256" key="4">
    <source>
        <dbReference type="ARBA" id="ARBA00023136"/>
    </source>
</evidence>
<comment type="caution">
    <text evidence="9">The sequence shown here is derived from an EMBL/GenBank/DDBJ whole genome shotgun (WGS) entry which is preliminary data.</text>
</comment>
<feature type="site" description="Important for catalytic activity" evidence="7">
    <location>
        <position position="532"/>
    </location>
</feature>
<dbReference type="PANTHER" id="PTHR30518:SF2">
    <property type="entry name" value="ENDOLYTIC MUREIN TRANSGLYCOSYLASE"/>
    <property type="match status" value="1"/>
</dbReference>
<proteinExistence type="inferred from homology"/>
<dbReference type="GO" id="GO:0008932">
    <property type="term" value="F:lytic endotransglycosylase activity"/>
    <property type="evidence" value="ECO:0007669"/>
    <property type="project" value="UniProtKB-UniRule"/>
</dbReference>
<keyword evidence="6 7" id="KW-0961">Cell wall biogenesis/degradation</keyword>
<evidence type="ECO:0000256" key="6">
    <source>
        <dbReference type="ARBA" id="ARBA00023316"/>
    </source>
</evidence>
<keyword evidence="3 7" id="KW-1133">Transmembrane helix</keyword>
<dbReference type="HAMAP" id="MF_02065">
    <property type="entry name" value="MltG"/>
    <property type="match status" value="1"/>
</dbReference>
<dbReference type="Pfam" id="PF02618">
    <property type="entry name" value="YceG"/>
    <property type="match status" value="1"/>
</dbReference>
<keyword evidence="5 7" id="KW-0456">Lyase</keyword>
<feature type="compositionally biased region" description="Low complexity" evidence="8">
    <location>
        <begin position="70"/>
        <end position="119"/>
    </location>
</feature>
<feature type="compositionally biased region" description="Low complexity" evidence="8">
    <location>
        <begin position="170"/>
        <end position="204"/>
    </location>
</feature>
<feature type="compositionally biased region" description="Low complexity" evidence="8">
    <location>
        <begin position="144"/>
        <end position="163"/>
    </location>
</feature>
<dbReference type="RefSeq" id="WP_271314763.1">
    <property type="nucleotide sequence ID" value="NZ_JABXJJ020000029.1"/>
</dbReference>
<feature type="compositionally biased region" description="Pro residues" evidence="8">
    <location>
        <begin position="220"/>
        <end position="230"/>
    </location>
</feature>
<organism evidence="9">
    <name type="scientific">Streptantibioticus silvisoli</name>
    <dbReference type="NCBI Taxonomy" id="2705255"/>
    <lineage>
        <taxon>Bacteria</taxon>
        <taxon>Bacillati</taxon>
        <taxon>Actinomycetota</taxon>
        <taxon>Actinomycetes</taxon>
        <taxon>Kitasatosporales</taxon>
        <taxon>Streptomycetaceae</taxon>
        <taxon>Streptantibioticus</taxon>
    </lineage>
</organism>
<dbReference type="EC" id="4.2.2.29" evidence="7"/>
<dbReference type="GO" id="GO:0005886">
    <property type="term" value="C:plasma membrane"/>
    <property type="evidence" value="ECO:0007669"/>
    <property type="project" value="UniProtKB-SubCell"/>
</dbReference>
<feature type="compositionally biased region" description="Basic residues" evidence="8">
    <location>
        <begin position="287"/>
        <end position="297"/>
    </location>
</feature>
<evidence type="ECO:0000256" key="2">
    <source>
        <dbReference type="ARBA" id="ARBA00022692"/>
    </source>
</evidence>
<sequence length="652" mass="70313">MTDYGPGHGHGWQPEPWHPDDPLFGDQGWDGGQQQHQQQQHPQQHQQTEGWDPYAQQQGWSNGPEPQGYPAGQEQQGYPAQQYPQAQVPQQGYPDPGYPQGYPAAPDPYLDGTGQQQWQGGQGYPDQTYGWDVQAQQPQPGYDNGQFTTGYGQGYGNDVYAPDGYGGDPYGNNAYATGQFTAYDTGTATGWDTAAGYDQTAAPPVQAPAPVPEQRTPPAATAPPAPPVPRKPVEAVPDEDWNPFGEEDAEENHPFFTRGSDADDADEEYERRRPRDDDDDDDDRPRAAKGRTKGKGGKGKDKRGGTKRRSGCACLAVVVVLGGGVAGGGYAAYTYYRNHIMPPPDWAGTGTGTVQVSVPDSSTLARIGNILKQQGVVRSVDAFTRAAGDNPKAAGIQGGIYLLHRHMSAADAVAMMLDPTAQSAVIIHEGWRAVQIYAALDKQLGLKSGSTLATAKATNLGLPSWYHGKNAEGFLFPSKYSAAKGSKAGAILQQMVQRADAEFTADGLTAQAARIGKSPYQILVIASLIQAEAQQPQDFGKVSRVIYNRLQQNMALGFDSTINYAKGRSTLDTTDADTQYASPYNTYLHKGLPPGPIDNPGHEAIEAALHPTAGQWLYFVTVKPGDTRFAVTAAQHQHNVDLFNEYQREHGG</sequence>
<feature type="compositionally biased region" description="Gly residues" evidence="8">
    <location>
        <begin position="1"/>
        <end position="10"/>
    </location>
</feature>
<evidence type="ECO:0000256" key="1">
    <source>
        <dbReference type="ARBA" id="ARBA00022475"/>
    </source>
</evidence>
<protein>
    <recommendedName>
        <fullName evidence="7">Endolytic murein transglycosylase</fullName>
        <ecNumber evidence="7">4.2.2.29</ecNumber>
    </recommendedName>
    <alternativeName>
        <fullName evidence="7">Peptidoglycan lytic transglycosylase</fullName>
    </alternativeName>
    <alternativeName>
        <fullName evidence="7">Peptidoglycan polymerization terminase</fullName>
    </alternativeName>
</protein>
<evidence type="ECO:0000256" key="3">
    <source>
        <dbReference type="ARBA" id="ARBA00022989"/>
    </source>
</evidence>
<reference evidence="9" key="1">
    <citation type="submission" date="2023-05" db="EMBL/GenBank/DDBJ databases">
        <title>Streptantibioticus silvisoli sp. nov., acidotolerant actinomycetes 1 from pine litter.</title>
        <authorList>
            <person name="Swiecimska M."/>
            <person name="Golinska P."/>
            <person name="Sangal V."/>
            <person name="Wachnowicz B."/>
            <person name="Goodfellow M."/>
        </authorList>
    </citation>
    <scope>NUCLEOTIDE SEQUENCE</scope>
    <source>
        <strain evidence="9">SL13</strain>
    </source>
</reference>
<comment type="similarity">
    <text evidence="7">Belongs to the transglycosylase MltG family.</text>
</comment>
<feature type="compositionally biased region" description="Low complexity" evidence="8">
    <location>
        <begin position="33"/>
        <end position="47"/>
    </location>
</feature>
<comment type="subcellular location">
    <subcellularLocation>
        <location evidence="7">Cell membrane</location>
        <topology evidence="7">Single-pass membrane protein</topology>
    </subcellularLocation>
</comment>
<feature type="transmembrane region" description="Helical" evidence="7">
    <location>
        <begin position="312"/>
        <end position="333"/>
    </location>
</feature>
<evidence type="ECO:0000256" key="7">
    <source>
        <dbReference type="HAMAP-Rule" id="MF_02065"/>
    </source>
</evidence>
<dbReference type="Gene3D" id="3.30.1490.480">
    <property type="entry name" value="Endolytic murein transglycosylase"/>
    <property type="match status" value="1"/>
</dbReference>
<keyword evidence="1 7" id="KW-1003">Cell membrane</keyword>
<comment type="catalytic activity">
    <reaction evidence="7">
        <text>a peptidoglycan chain = a peptidoglycan chain with N-acetyl-1,6-anhydromuramyl-[peptide] at the reducing end + a peptidoglycan chain with N-acetylglucosamine at the non-reducing end.</text>
        <dbReference type="EC" id="4.2.2.29"/>
    </reaction>
</comment>
<comment type="function">
    <text evidence="7">Functions as a peptidoglycan terminase that cleaves nascent peptidoglycan strands endolytically to terminate their elongation.</text>
</comment>
<accession>A0AA90H733</accession>
<feature type="compositionally biased region" description="Acidic residues" evidence="8">
    <location>
        <begin position="236"/>
        <end position="250"/>
    </location>
</feature>
<dbReference type="PANTHER" id="PTHR30518">
    <property type="entry name" value="ENDOLYTIC MUREIN TRANSGLYCOSYLASE"/>
    <property type="match status" value="1"/>
</dbReference>
<dbReference type="AlphaFoldDB" id="A0AA90H733"/>
<keyword evidence="2 7" id="KW-0812">Transmembrane</keyword>
<dbReference type="NCBIfam" id="TIGR00247">
    <property type="entry name" value="endolytic transglycosylase MltG"/>
    <property type="match status" value="1"/>
</dbReference>
<name>A0AA90H733_9ACTN</name>
<dbReference type="GO" id="GO:0071555">
    <property type="term" value="P:cell wall organization"/>
    <property type="evidence" value="ECO:0007669"/>
    <property type="project" value="UniProtKB-KW"/>
</dbReference>
<evidence type="ECO:0000256" key="5">
    <source>
        <dbReference type="ARBA" id="ARBA00023239"/>
    </source>
</evidence>
<evidence type="ECO:0000256" key="8">
    <source>
        <dbReference type="SAM" id="MobiDB-lite"/>
    </source>
</evidence>
<gene>
    <name evidence="7 9" type="primary">mltG</name>
    <name evidence="9" type="ORF">POF50_022970</name>
</gene>
<dbReference type="GO" id="GO:0009252">
    <property type="term" value="P:peptidoglycan biosynthetic process"/>
    <property type="evidence" value="ECO:0007669"/>
    <property type="project" value="UniProtKB-UniRule"/>
</dbReference>